<sequence length="388" mass="43295">MRAFFVLFLVGASVLQVQAASPDPAPRIESVVMADVQPHTTDSAVIWYDNFDDPSNQKQYGEQSGKLTETEHFGAAGRSLEMGYPKGSRGVGGRKIFFGDSPTSRGKVVRGNESFDEIYWRIYVKHPADWQGGGPAKLSRATSLVPPGWRQAMISHVWSQGEALTLDPATGVRNGEVVTQRYNDFPNLKWLGNRPASNFKLHGSDGLGRWVSVEARVKLNTPGQKDGENQLWIDGRLEAERHNLDWRGTFTERGINAVFLEAYWNEGSPVDQARWIDNFVVSTQPIGPVVCPRNPELIRAQDVNASKTWQVELASDESGDNVVWQSSATDNPERMIVSSDTGQFVGKLVGKKELGADEIYFCRARQLENSGKWTAWSDWHQPFRTTPD</sequence>
<dbReference type="OrthoDB" id="9774929at2"/>
<proteinExistence type="predicted"/>
<feature type="signal peptide" evidence="1">
    <location>
        <begin position="1"/>
        <end position="19"/>
    </location>
</feature>
<dbReference type="EMBL" id="PUHY01000016">
    <property type="protein sequence ID" value="PQO28575.1"/>
    <property type="molecule type" value="Genomic_DNA"/>
</dbReference>
<organism evidence="2 3">
    <name type="scientific">Blastopirellula marina</name>
    <dbReference type="NCBI Taxonomy" id="124"/>
    <lineage>
        <taxon>Bacteria</taxon>
        <taxon>Pseudomonadati</taxon>
        <taxon>Planctomycetota</taxon>
        <taxon>Planctomycetia</taxon>
        <taxon>Pirellulales</taxon>
        <taxon>Pirellulaceae</taxon>
        <taxon>Blastopirellula</taxon>
    </lineage>
</organism>
<dbReference type="Proteomes" id="UP000238322">
    <property type="component" value="Unassembled WGS sequence"/>
</dbReference>
<evidence type="ECO:0000313" key="2">
    <source>
        <dbReference type="EMBL" id="PQO28575.1"/>
    </source>
</evidence>
<feature type="chain" id="PRO_5015615693" description="Ig-like domain-containing protein" evidence="1">
    <location>
        <begin position="20"/>
        <end position="388"/>
    </location>
</feature>
<reference evidence="2 3" key="1">
    <citation type="submission" date="2018-02" db="EMBL/GenBank/DDBJ databases">
        <title>Comparative genomes isolates from brazilian mangrove.</title>
        <authorList>
            <person name="Araujo J.E."/>
            <person name="Taketani R.G."/>
            <person name="Silva M.C.P."/>
            <person name="Loureco M.V."/>
            <person name="Andreote F.D."/>
        </authorList>
    </citation>
    <scope>NUCLEOTIDE SEQUENCE [LARGE SCALE GENOMIC DNA]</scope>
    <source>
        <strain evidence="2 3">Hex-1 MGV</strain>
    </source>
</reference>
<accession>A0A2S8F8V3</accession>
<protein>
    <recommendedName>
        <fullName evidence="4">Ig-like domain-containing protein</fullName>
    </recommendedName>
</protein>
<keyword evidence="1" id="KW-0732">Signal</keyword>
<dbReference type="Gene3D" id="2.60.120.200">
    <property type="match status" value="1"/>
</dbReference>
<name>A0A2S8F8V3_9BACT</name>
<gene>
    <name evidence="2" type="ORF">C5Y83_28655</name>
</gene>
<evidence type="ECO:0000313" key="3">
    <source>
        <dbReference type="Proteomes" id="UP000238322"/>
    </source>
</evidence>
<evidence type="ECO:0008006" key="4">
    <source>
        <dbReference type="Google" id="ProtNLM"/>
    </source>
</evidence>
<comment type="caution">
    <text evidence="2">The sequence shown here is derived from an EMBL/GenBank/DDBJ whole genome shotgun (WGS) entry which is preliminary data.</text>
</comment>
<dbReference type="AlphaFoldDB" id="A0A2S8F8V3"/>
<dbReference type="RefSeq" id="WP_105333243.1">
    <property type="nucleotide sequence ID" value="NZ_PUHY01000016.1"/>
</dbReference>
<evidence type="ECO:0000256" key="1">
    <source>
        <dbReference type="SAM" id="SignalP"/>
    </source>
</evidence>